<evidence type="ECO:0000313" key="1">
    <source>
        <dbReference type="EMBL" id="KAK7251178.1"/>
    </source>
</evidence>
<evidence type="ECO:0000313" key="2">
    <source>
        <dbReference type="Proteomes" id="UP001372338"/>
    </source>
</evidence>
<comment type="caution">
    <text evidence="1">The sequence shown here is derived from an EMBL/GenBank/DDBJ whole genome shotgun (WGS) entry which is preliminary data.</text>
</comment>
<sequence>MNKILDQDNAGIPSVFDIPVLYDLNITNIVAKGAVVGGWKEFKEALQIMDGGTITFKYLGMSRFRVDLSQHIVGGIEEEEEGESNEAAIEDMIQVYGG</sequence>
<dbReference type="Proteomes" id="UP001372338">
    <property type="component" value="Unassembled WGS sequence"/>
</dbReference>
<proteinExistence type="predicted"/>
<protein>
    <submittedName>
        <fullName evidence="1">Uncharacterized protein</fullName>
    </submittedName>
</protein>
<keyword evidence="2" id="KW-1185">Reference proteome</keyword>
<dbReference type="AlphaFoldDB" id="A0AAN9EAV9"/>
<accession>A0AAN9EAV9</accession>
<name>A0AAN9EAV9_CROPI</name>
<reference evidence="1 2" key="1">
    <citation type="submission" date="2024-01" db="EMBL/GenBank/DDBJ databases">
        <title>The genomes of 5 underutilized Papilionoideae crops provide insights into root nodulation and disease resistanc.</title>
        <authorList>
            <person name="Yuan L."/>
        </authorList>
    </citation>
    <scope>NUCLEOTIDE SEQUENCE [LARGE SCALE GENOMIC DNA]</scope>
    <source>
        <strain evidence="1">ZHUSHIDOU_FW_LH</strain>
        <tissue evidence="1">Leaf</tissue>
    </source>
</reference>
<gene>
    <name evidence="1" type="ORF">RIF29_34138</name>
</gene>
<dbReference type="EMBL" id="JAYWIO010000007">
    <property type="protein sequence ID" value="KAK7251178.1"/>
    <property type="molecule type" value="Genomic_DNA"/>
</dbReference>
<organism evidence="1 2">
    <name type="scientific">Crotalaria pallida</name>
    <name type="common">Smooth rattlebox</name>
    <name type="synonym">Crotalaria striata</name>
    <dbReference type="NCBI Taxonomy" id="3830"/>
    <lineage>
        <taxon>Eukaryota</taxon>
        <taxon>Viridiplantae</taxon>
        <taxon>Streptophyta</taxon>
        <taxon>Embryophyta</taxon>
        <taxon>Tracheophyta</taxon>
        <taxon>Spermatophyta</taxon>
        <taxon>Magnoliopsida</taxon>
        <taxon>eudicotyledons</taxon>
        <taxon>Gunneridae</taxon>
        <taxon>Pentapetalae</taxon>
        <taxon>rosids</taxon>
        <taxon>fabids</taxon>
        <taxon>Fabales</taxon>
        <taxon>Fabaceae</taxon>
        <taxon>Papilionoideae</taxon>
        <taxon>50 kb inversion clade</taxon>
        <taxon>genistoids sensu lato</taxon>
        <taxon>core genistoids</taxon>
        <taxon>Crotalarieae</taxon>
        <taxon>Crotalaria</taxon>
    </lineage>
</organism>